<dbReference type="AlphaFoldDB" id="A0A6P1VUB9"/>
<dbReference type="KEGG" id="senf:GJR95_13700"/>
<dbReference type="InterPro" id="IPR026444">
    <property type="entry name" value="Secre_tail"/>
</dbReference>
<keyword evidence="1" id="KW-0732">Signal</keyword>
<dbReference type="Proteomes" id="UP000464577">
    <property type="component" value="Chromosome"/>
</dbReference>
<feature type="signal peptide" evidence="1">
    <location>
        <begin position="1"/>
        <end position="22"/>
    </location>
</feature>
<evidence type="ECO:0000313" key="3">
    <source>
        <dbReference type="EMBL" id="QHV95998.1"/>
    </source>
</evidence>
<dbReference type="RefSeq" id="WP_162386406.1">
    <property type="nucleotide sequence ID" value="NZ_CP045997.1"/>
</dbReference>
<keyword evidence="4" id="KW-1185">Reference proteome</keyword>
<dbReference type="InterPro" id="IPR013783">
    <property type="entry name" value="Ig-like_fold"/>
</dbReference>
<dbReference type="SUPFAM" id="SSF55486">
    <property type="entry name" value="Metalloproteases ('zincins'), catalytic domain"/>
    <property type="match status" value="1"/>
</dbReference>
<sequence>MKNLSVVVLLGCLTLFTLKTLAQTTLTCGVDDRHLPDSTVRLMGQLPRLMADQRARKAAGERNTCRIAIEIDSDTYLEFDKDTNRIRSFFLNRIQQTSKIFERDINTQLVVVYFHIWKDTEPDPYRGELDIYKLHTIFSNNWTGKFNQIPYDKRIYFPTKPVVGAGGLGGGVQATCANLADLNTIAHELGHCFGSPHTHNCTWPGGPIDFCSTAEGDCYTGSLQSIKGSIMSYCSSDLTFHPLCKALITDFAVKNLATLSLPNKAPVLPAQVALSGTPFLYWPGQPLAERYDIQIANDAGFTQTVSSDTTIINGYDMSKLIVGQTYFARVRAVNKFGVSAWSGVCQLQRASALGIAAPTLLVPNQDQRFIPYNQGVCQFAIQPVDGATKYEIQTTGAFDAFFKNPSVKITQPTASFTATINTTGTIRWRARAIVNDKAGPWSAAGRFVVNPEPYYISLPFYSSDASALTFPYAYYQTCAQSTVQMVLATDSTFTNPVYIRTAPNSQNSNVLTGIADKLLPNTKYYIKVEESNPQLAEYPAGILTRIVQSFKTGTGVLPDRWSLLNNSTNANWPQGGAFGTLAVATNAVWFNTINGPTRISQDSLALRVFNRETTSGEIGNVSSAISSDASGTIWATYRTSINIFKNSFAVPYYQVGKISEATNDLTDKVSYNTNNYFSSFTASPRLFYAYNGIYEQKADTLASFYSLPANRSINRTLTRPGVVWMIQYNSASTTAPYELVQVNTITRATQIFNADNTPQLGKYLSSLATDGLGNLWVSQSSSTFPFPPLAKFNGQTWTSIDKSSTMPVSYAISMANDPMGNLYVVDNASPHVLYRYDGTTWKKLAEMPLYTNMGDMTADIQGNVWFNGGLQLIRYAACANAPTPTLTASKQTIDIGESTTLQAAGCSDVLWSWTSETETITNRLVRGTNQLVVKPEANTIYKSRCYTSGCSGDEVSLTLTVLPKITLLKINKAAYCLGDSLTANYGLQGKLAAGNQFSFVFKSGNQQTALPASVRGAGLSLLLPATLAPGRYVLYLETTQPVVRARDSVQVTVSALPTAELSSNKLTFPLGDSARVSVALTGLAPWKFTRWDGQVIQTSNSPYLFLLRATQPTNYSLSLSGLSDTNCAAGTIKNSIVVSALALANEPTAADGILVYPNPVTSRLTIEVSPARAPLAALRLHDNQGREVGHKQPALRTRRDEWDISTLPTGQYILFIETSDGQHASWRVIKQ</sequence>
<dbReference type="Gene3D" id="3.40.390.10">
    <property type="entry name" value="Collagenase (Catalytic Domain)"/>
    <property type="match status" value="1"/>
</dbReference>
<dbReference type="SUPFAM" id="SSF63829">
    <property type="entry name" value="Calcium-dependent phosphotriesterase"/>
    <property type="match status" value="1"/>
</dbReference>
<evidence type="ECO:0000313" key="4">
    <source>
        <dbReference type="Proteomes" id="UP000464577"/>
    </source>
</evidence>
<dbReference type="Gene3D" id="2.60.40.10">
    <property type="entry name" value="Immunoglobulins"/>
    <property type="match status" value="2"/>
</dbReference>
<reference evidence="3 4" key="1">
    <citation type="submission" date="2019-11" db="EMBL/GenBank/DDBJ databases">
        <title>Spirosoma endbachense sp. nov., isolated from a natural salt meadow.</title>
        <authorList>
            <person name="Rojas J."/>
            <person name="Ambika Manirajan B."/>
            <person name="Ratering S."/>
            <person name="Suarez C."/>
            <person name="Geissler-Plaum R."/>
            <person name="Schnell S."/>
        </authorList>
    </citation>
    <scope>NUCLEOTIDE SEQUENCE [LARGE SCALE GENOMIC DNA]</scope>
    <source>
        <strain evidence="3 4">I-24</strain>
    </source>
</reference>
<dbReference type="InterPro" id="IPR003961">
    <property type="entry name" value="FN3_dom"/>
</dbReference>
<feature type="chain" id="PRO_5026889902" evidence="1">
    <location>
        <begin position="23"/>
        <end position="1231"/>
    </location>
</feature>
<dbReference type="InterPro" id="IPR015943">
    <property type="entry name" value="WD40/YVTN_repeat-like_dom_sf"/>
</dbReference>
<proteinExistence type="predicted"/>
<dbReference type="SUPFAM" id="SSF49265">
    <property type="entry name" value="Fibronectin type III"/>
    <property type="match status" value="1"/>
</dbReference>
<evidence type="ECO:0000256" key="1">
    <source>
        <dbReference type="SAM" id="SignalP"/>
    </source>
</evidence>
<dbReference type="Pfam" id="PF13688">
    <property type="entry name" value="Reprolysin_5"/>
    <property type="match status" value="1"/>
</dbReference>
<evidence type="ECO:0000259" key="2">
    <source>
        <dbReference type="PROSITE" id="PS50853"/>
    </source>
</evidence>
<dbReference type="PROSITE" id="PS50853">
    <property type="entry name" value="FN3"/>
    <property type="match status" value="1"/>
</dbReference>
<dbReference type="GO" id="GO:0008237">
    <property type="term" value="F:metallopeptidase activity"/>
    <property type="evidence" value="ECO:0007669"/>
    <property type="project" value="InterPro"/>
</dbReference>
<dbReference type="InterPro" id="IPR024079">
    <property type="entry name" value="MetalloPept_cat_dom_sf"/>
</dbReference>
<dbReference type="EMBL" id="CP045997">
    <property type="protein sequence ID" value="QHV95998.1"/>
    <property type="molecule type" value="Genomic_DNA"/>
</dbReference>
<protein>
    <submittedName>
        <fullName evidence="3">T9SS type A sorting domain-containing protein</fullName>
    </submittedName>
</protein>
<dbReference type="Pfam" id="PF18962">
    <property type="entry name" value="Por_Secre_tail"/>
    <property type="match status" value="1"/>
</dbReference>
<accession>A0A6P1VUB9</accession>
<organism evidence="3 4">
    <name type="scientific">Spirosoma endbachense</name>
    <dbReference type="NCBI Taxonomy" id="2666025"/>
    <lineage>
        <taxon>Bacteria</taxon>
        <taxon>Pseudomonadati</taxon>
        <taxon>Bacteroidota</taxon>
        <taxon>Cytophagia</taxon>
        <taxon>Cytophagales</taxon>
        <taxon>Cytophagaceae</taxon>
        <taxon>Spirosoma</taxon>
    </lineage>
</organism>
<dbReference type="NCBIfam" id="TIGR04183">
    <property type="entry name" value="Por_Secre_tail"/>
    <property type="match status" value="1"/>
</dbReference>
<dbReference type="Gene3D" id="2.130.10.10">
    <property type="entry name" value="YVTN repeat-like/Quinoprotein amine dehydrogenase"/>
    <property type="match status" value="1"/>
</dbReference>
<dbReference type="InterPro" id="IPR036116">
    <property type="entry name" value="FN3_sf"/>
</dbReference>
<name>A0A6P1VUB9_9BACT</name>
<feature type="domain" description="Fibronectin type-III" evidence="2">
    <location>
        <begin position="252"/>
        <end position="352"/>
    </location>
</feature>
<gene>
    <name evidence="3" type="ORF">GJR95_13700</name>
</gene>